<feature type="active site" description="Proton acceptor" evidence="2">
    <location>
        <position position="132"/>
    </location>
</feature>
<evidence type="ECO:0000313" key="6">
    <source>
        <dbReference type="EMBL" id="MCP3733133.1"/>
    </source>
</evidence>
<evidence type="ECO:0000313" key="7">
    <source>
        <dbReference type="Proteomes" id="UP001139451"/>
    </source>
</evidence>
<evidence type="ECO:0000256" key="1">
    <source>
        <dbReference type="ARBA" id="ARBA00022723"/>
    </source>
</evidence>
<dbReference type="InterPro" id="IPR036663">
    <property type="entry name" value="Fumarylacetoacetase_C_sf"/>
</dbReference>
<dbReference type="GO" id="GO:1902000">
    <property type="term" value="P:homogentisate catabolic process"/>
    <property type="evidence" value="ECO:0007669"/>
    <property type="project" value="TreeGrafter"/>
</dbReference>
<evidence type="ECO:0000259" key="5">
    <source>
        <dbReference type="Pfam" id="PF09298"/>
    </source>
</evidence>
<gene>
    <name evidence="6" type="ORF">M9978_22260</name>
</gene>
<keyword evidence="4" id="KW-0106">Calcium</keyword>
<dbReference type="RefSeq" id="WP_254297256.1">
    <property type="nucleotide sequence ID" value="NZ_JAMLDX010000033.1"/>
</dbReference>
<dbReference type="Pfam" id="PF09298">
    <property type="entry name" value="FAA_hydrolase_N"/>
    <property type="match status" value="1"/>
</dbReference>
<dbReference type="AlphaFoldDB" id="A0A9X2HLG3"/>
<dbReference type="GO" id="GO:0006559">
    <property type="term" value="P:L-phenylalanine catabolic process"/>
    <property type="evidence" value="ECO:0007669"/>
    <property type="project" value="TreeGrafter"/>
</dbReference>
<keyword evidence="7" id="KW-1185">Reference proteome</keyword>
<accession>A0A9X2HLG3</accession>
<organism evidence="6 7">
    <name type="scientific">Sphingomonas tagetis</name>
    <dbReference type="NCBI Taxonomy" id="2949092"/>
    <lineage>
        <taxon>Bacteria</taxon>
        <taxon>Pseudomonadati</taxon>
        <taxon>Pseudomonadota</taxon>
        <taxon>Alphaproteobacteria</taxon>
        <taxon>Sphingomonadales</taxon>
        <taxon>Sphingomonadaceae</taxon>
        <taxon>Sphingomonas</taxon>
    </lineage>
</organism>
<dbReference type="InterPro" id="IPR005959">
    <property type="entry name" value="Fumarylacetoacetase"/>
</dbReference>
<feature type="binding site" evidence="4">
    <location>
        <position position="125"/>
    </location>
    <ligand>
        <name>Ca(2+)</name>
        <dbReference type="ChEBI" id="CHEBI:29108"/>
    </ligand>
</feature>
<proteinExistence type="predicted"/>
<feature type="domain" description="Fumarylacetoacetase N-terminal" evidence="5">
    <location>
        <begin position="21"/>
        <end position="117"/>
    </location>
</feature>
<dbReference type="EMBL" id="JAMLDX010000033">
    <property type="protein sequence ID" value="MCP3733133.1"/>
    <property type="molecule type" value="Genomic_DNA"/>
</dbReference>
<reference evidence="6" key="1">
    <citation type="submission" date="2022-05" db="EMBL/GenBank/DDBJ databases">
        <title>Sphingomonas sp. strain MG17 Genome sequencing and assembly.</title>
        <authorList>
            <person name="Kim I."/>
        </authorList>
    </citation>
    <scope>NUCLEOTIDE SEQUENCE</scope>
    <source>
        <strain evidence="6">MG17</strain>
    </source>
</reference>
<feature type="binding site" evidence="3">
    <location>
        <position position="127"/>
    </location>
    <ligand>
        <name>substrate</name>
    </ligand>
</feature>
<protein>
    <recommendedName>
        <fullName evidence="5">Fumarylacetoacetase N-terminal domain-containing protein</fullName>
    </recommendedName>
</protein>
<dbReference type="GO" id="GO:0004334">
    <property type="term" value="F:fumarylacetoacetase activity"/>
    <property type="evidence" value="ECO:0007669"/>
    <property type="project" value="InterPro"/>
</dbReference>
<dbReference type="Proteomes" id="UP001139451">
    <property type="component" value="Unassembled WGS sequence"/>
</dbReference>
<evidence type="ECO:0000256" key="4">
    <source>
        <dbReference type="PIRSR" id="PIRSR605959-3"/>
    </source>
</evidence>
<dbReference type="PANTHER" id="PTHR43069">
    <property type="entry name" value="FUMARYLACETOACETASE"/>
    <property type="match status" value="1"/>
</dbReference>
<evidence type="ECO:0000256" key="2">
    <source>
        <dbReference type="PIRSR" id="PIRSR605959-1"/>
    </source>
</evidence>
<evidence type="ECO:0000256" key="3">
    <source>
        <dbReference type="PIRSR" id="PIRSR605959-2"/>
    </source>
</evidence>
<comment type="cofactor">
    <cofactor evidence="4">
        <name>Ca(2+)</name>
        <dbReference type="ChEBI" id="CHEBI:29108"/>
    </cofactor>
</comment>
<dbReference type="SUPFAM" id="SSF56529">
    <property type="entry name" value="FAH"/>
    <property type="match status" value="1"/>
</dbReference>
<dbReference type="GO" id="GO:0046872">
    <property type="term" value="F:metal ion binding"/>
    <property type="evidence" value="ECO:0007669"/>
    <property type="project" value="UniProtKB-KW"/>
</dbReference>
<dbReference type="SUPFAM" id="SSF63433">
    <property type="entry name" value="Fumarylacetoacetate hydrolase, FAH, N-terminal domain"/>
    <property type="match status" value="1"/>
</dbReference>
<dbReference type="InterPro" id="IPR015377">
    <property type="entry name" value="Fumarylacetoacetase_N"/>
</dbReference>
<dbReference type="InterPro" id="IPR036462">
    <property type="entry name" value="Fumarylacetoacetase_N_sf"/>
</dbReference>
<dbReference type="GO" id="GO:0006572">
    <property type="term" value="P:L-tyrosine catabolic process"/>
    <property type="evidence" value="ECO:0007669"/>
    <property type="project" value="TreeGrafter"/>
</dbReference>
<dbReference type="PANTHER" id="PTHR43069:SF2">
    <property type="entry name" value="FUMARYLACETOACETASE"/>
    <property type="match status" value="1"/>
</dbReference>
<comment type="caution">
    <text evidence="6">The sequence shown here is derived from an EMBL/GenBank/DDBJ whole genome shotgun (WGS) entry which is preliminary data.</text>
</comment>
<dbReference type="Gene3D" id="2.30.30.230">
    <property type="entry name" value="Fumarylacetoacetase, N-terminal domain"/>
    <property type="match status" value="1"/>
</dbReference>
<dbReference type="Gene3D" id="3.90.850.10">
    <property type="entry name" value="Fumarylacetoacetase-like, C-terminal domain"/>
    <property type="match status" value="1"/>
</dbReference>
<sequence>MPLLRSWLASANEPDCPFPLNNLPCGVFSDGRAGPRCGIAIGDRVADLAALEAAGVLAVSQAPLFAEPAWNAAMGAGPAVWTELRERMTTLLAAGSSAREAVEPHLVPLDGVQLHMPFKVAGYTDFYASRSHAFNVGTMFHGPEHALPPNWLHIPIGYNGRASSVVGADQGA</sequence>
<keyword evidence="1 4" id="KW-0479">Metal-binding</keyword>
<name>A0A9X2HLG3_9SPHN</name>